<keyword evidence="6 7" id="KW-0472">Membrane</keyword>
<sequence length="133" mass="14301">MLKNFELLCSTSGRVILGLYFFGPGALLKITNMEGTAASMAEQGMVFISFFLILTILIQLFGGIAMIVGYQVKPVAFVLAGLTLVISVVMHDFWNVPDQTQNFVKNMGIMAGLLVSAGLGAGAWSLDSKLYKS</sequence>
<dbReference type="Proteomes" id="UP000218767">
    <property type="component" value="Unassembled WGS sequence"/>
</dbReference>
<keyword evidence="4 7" id="KW-0812">Transmembrane</keyword>
<evidence type="ECO:0000256" key="6">
    <source>
        <dbReference type="ARBA" id="ARBA00023136"/>
    </source>
</evidence>
<dbReference type="Pfam" id="PF07681">
    <property type="entry name" value="DoxX"/>
    <property type="match status" value="1"/>
</dbReference>
<dbReference type="PANTHER" id="PTHR33452:SF1">
    <property type="entry name" value="INNER MEMBRANE PROTEIN YPHA-RELATED"/>
    <property type="match status" value="1"/>
</dbReference>
<evidence type="ECO:0000256" key="5">
    <source>
        <dbReference type="ARBA" id="ARBA00022989"/>
    </source>
</evidence>
<organism evidence="8 9">
    <name type="scientific">SAR86 cluster bacterium</name>
    <dbReference type="NCBI Taxonomy" id="2030880"/>
    <lineage>
        <taxon>Bacteria</taxon>
        <taxon>Pseudomonadati</taxon>
        <taxon>Pseudomonadota</taxon>
        <taxon>Gammaproteobacteria</taxon>
        <taxon>SAR86 cluster</taxon>
    </lineage>
</organism>
<dbReference type="AlphaFoldDB" id="A0A2A4WXV6"/>
<protein>
    <recommendedName>
        <fullName evidence="10">DoxX family protein</fullName>
    </recommendedName>
</protein>
<gene>
    <name evidence="8" type="ORF">COB20_13590</name>
</gene>
<keyword evidence="5 7" id="KW-1133">Transmembrane helix</keyword>
<evidence type="ECO:0000256" key="2">
    <source>
        <dbReference type="ARBA" id="ARBA00006679"/>
    </source>
</evidence>
<feature type="transmembrane region" description="Helical" evidence="7">
    <location>
        <begin position="106"/>
        <end position="126"/>
    </location>
</feature>
<dbReference type="InterPro" id="IPR032808">
    <property type="entry name" value="DoxX"/>
</dbReference>
<evidence type="ECO:0000256" key="3">
    <source>
        <dbReference type="ARBA" id="ARBA00022475"/>
    </source>
</evidence>
<evidence type="ECO:0000256" key="4">
    <source>
        <dbReference type="ARBA" id="ARBA00022692"/>
    </source>
</evidence>
<reference evidence="9" key="1">
    <citation type="submission" date="2017-08" db="EMBL/GenBank/DDBJ databases">
        <title>A dynamic microbial community with high functional redundancy inhabits the cold, oxic subseafloor aquifer.</title>
        <authorList>
            <person name="Tully B.J."/>
            <person name="Wheat C.G."/>
            <person name="Glazer B.T."/>
            <person name="Huber J.A."/>
        </authorList>
    </citation>
    <scope>NUCLEOTIDE SEQUENCE [LARGE SCALE GENOMIC DNA]</scope>
</reference>
<evidence type="ECO:0000256" key="1">
    <source>
        <dbReference type="ARBA" id="ARBA00004651"/>
    </source>
</evidence>
<evidence type="ECO:0008006" key="10">
    <source>
        <dbReference type="Google" id="ProtNLM"/>
    </source>
</evidence>
<evidence type="ECO:0000313" key="9">
    <source>
        <dbReference type="Proteomes" id="UP000218767"/>
    </source>
</evidence>
<feature type="transmembrane region" description="Helical" evidence="7">
    <location>
        <begin position="7"/>
        <end position="27"/>
    </location>
</feature>
<comment type="caution">
    <text evidence="8">The sequence shown here is derived from an EMBL/GenBank/DDBJ whole genome shotgun (WGS) entry which is preliminary data.</text>
</comment>
<evidence type="ECO:0000256" key="7">
    <source>
        <dbReference type="SAM" id="Phobius"/>
    </source>
</evidence>
<feature type="transmembrane region" description="Helical" evidence="7">
    <location>
        <begin position="75"/>
        <end position="94"/>
    </location>
</feature>
<accession>A0A2A4WXV6</accession>
<dbReference type="EMBL" id="NVUL01000082">
    <property type="protein sequence ID" value="PCI75130.1"/>
    <property type="molecule type" value="Genomic_DNA"/>
</dbReference>
<evidence type="ECO:0000313" key="8">
    <source>
        <dbReference type="EMBL" id="PCI75130.1"/>
    </source>
</evidence>
<name>A0A2A4WXV6_9GAMM</name>
<dbReference type="InterPro" id="IPR051907">
    <property type="entry name" value="DoxX-like_oxidoreductase"/>
</dbReference>
<comment type="similarity">
    <text evidence="2">Belongs to the DoxX family.</text>
</comment>
<proteinExistence type="inferred from homology"/>
<dbReference type="PANTHER" id="PTHR33452">
    <property type="entry name" value="OXIDOREDUCTASE CATD-RELATED"/>
    <property type="match status" value="1"/>
</dbReference>
<keyword evidence="3" id="KW-1003">Cell membrane</keyword>
<feature type="transmembrane region" description="Helical" evidence="7">
    <location>
        <begin position="47"/>
        <end position="68"/>
    </location>
</feature>
<comment type="subcellular location">
    <subcellularLocation>
        <location evidence="1">Cell membrane</location>
        <topology evidence="1">Multi-pass membrane protein</topology>
    </subcellularLocation>
</comment>
<dbReference type="GO" id="GO:0005886">
    <property type="term" value="C:plasma membrane"/>
    <property type="evidence" value="ECO:0007669"/>
    <property type="project" value="UniProtKB-SubCell"/>
</dbReference>